<sequence length="100" mass="10722">MHLIQDVHLGASRRTHSRALNQISNRIHTVVGRSIKFEQIKTSASLHVLAWGAFTAGLALLQVVAIEGLGKNSCSRGFASATRPREQIGVTFGVSVDCVA</sequence>
<keyword evidence="1" id="KW-0472">Membrane</keyword>
<evidence type="ECO:0000313" key="2">
    <source>
        <dbReference type="EMBL" id="CAB4995587.1"/>
    </source>
</evidence>
<dbReference type="AlphaFoldDB" id="A0A6J7NRC6"/>
<gene>
    <name evidence="2" type="ORF">UFOPK3914_01847</name>
</gene>
<organism evidence="2">
    <name type="scientific">freshwater metagenome</name>
    <dbReference type="NCBI Taxonomy" id="449393"/>
    <lineage>
        <taxon>unclassified sequences</taxon>
        <taxon>metagenomes</taxon>
        <taxon>ecological metagenomes</taxon>
    </lineage>
</organism>
<accession>A0A6J7NRC6</accession>
<dbReference type="EMBL" id="CAFBOG010000231">
    <property type="protein sequence ID" value="CAB4995587.1"/>
    <property type="molecule type" value="Genomic_DNA"/>
</dbReference>
<evidence type="ECO:0000256" key="1">
    <source>
        <dbReference type="SAM" id="Phobius"/>
    </source>
</evidence>
<keyword evidence="1" id="KW-0812">Transmembrane</keyword>
<reference evidence="2" key="1">
    <citation type="submission" date="2020-05" db="EMBL/GenBank/DDBJ databases">
        <authorList>
            <person name="Chiriac C."/>
            <person name="Salcher M."/>
            <person name="Ghai R."/>
            <person name="Kavagutti S V."/>
        </authorList>
    </citation>
    <scope>NUCLEOTIDE SEQUENCE</scope>
</reference>
<proteinExistence type="predicted"/>
<name>A0A6J7NRC6_9ZZZZ</name>
<feature type="transmembrane region" description="Helical" evidence="1">
    <location>
        <begin position="48"/>
        <end position="66"/>
    </location>
</feature>
<protein>
    <submittedName>
        <fullName evidence="2">Unannotated protein</fullName>
    </submittedName>
</protein>
<keyword evidence="1" id="KW-1133">Transmembrane helix</keyword>